<feature type="region of interest" description="Disordered" evidence="1">
    <location>
        <begin position="270"/>
        <end position="304"/>
    </location>
</feature>
<protein>
    <submittedName>
        <fullName evidence="2">Uncharacterized protein</fullName>
    </submittedName>
</protein>
<reference evidence="2 3" key="1">
    <citation type="submission" date="2018-02" db="EMBL/GenBank/DDBJ databases">
        <title>Draft genome sequencing of Pseudomonas frederiksbergensis 11-D3.</title>
        <authorList>
            <person name="Zheng B.-X."/>
        </authorList>
    </citation>
    <scope>NUCLEOTIDE SEQUENCE [LARGE SCALE GENOMIC DNA]</scope>
    <source>
        <strain evidence="2 3">11-D3</strain>
    </source>
</reference>
<evidence type="ECO:0000313" key="2">
    <source>
        <dbReference type="EMBL" id="PQP04374.1"/>
    </source>
</evidence>
<name>A0A2S8HPD6_9PSED</name>
<dbReference type="AlphaFoldDB" id="A0A2S8HPD6"/>
<dbReference type="EMBL" id="PUIN01000005">
    <property type="protein sequence ID" value="PQP04374.1"/>
    <property type="molecule type" value="Genomic_DNA"/>
</dbReference>
<feature type="region of interest" description="Disordered" evidence="1">
    <location>
        <begin position="326"/>
        <end position="345"/>
    </location>
</feature>
<comment type="caution">
    <text evidence="2">The sequence shown here is derived from an EMBL/GenBank/DDBJ whole genome shotgun (WGS) entry which is preliminary data.</text>
</comment>
<organism evidence="2 3">
    <name type="scientific">Pseudomonas frederiksbergensis</name>
    <dbReference type="NCBI Taxonomy" id="104087"/>
    <lineage>
        <taxon>Bacteria</taxon>
        <taxon>Pseudomonadati</taxon>
        <taxon>Pseudomonadota</taxon>
        <taxon>Gammaproteobacteria</taxon>
        <taxon>Pseudomonadales</taxon>
        <taxon>Pseudomonadaceae</taxon>
        <taxon>Pseudomonas</taxon>
    </lineage>
</organism>
<sequence>MAAPKKKQGKTSDQHGTTQVKGTLAQDYVTVVGASYMSTMEKLRGQRGNKMRFINQGIRQLTKYPPGTANFSTQRVFLIFKDDYEEKLLTALKDVVENKHGAQYRELDTVSGLVDFIYTRQRRGREIKQLDFFSHGVVGSIELGYELDKRDSYRLRDAQAQMFKPEAFAYGAKIYSYACRTGLGIDADFKVNEGEDPHYERSLAQILANATKATVWAFPRRSNYDTTYGTKAERDSVDGIRKQMSADKATLEQYQNQKVAYKRKLVAHRKAANNESAELPGEQPPVEPKPTVTEEQRNLVAHDTSRRYYENKIGYPLDALGAYRDVRSGDTPDGVPKQLCEYKPA</sequence>
<gene>
    <name evidence="2" type="ORF">C5612_10280</name>
</gene>
<dbReference type="RefSeq" id="WP_105341223.1">
    <property type="nucleotide sequence ID" value="NZ_PUIN01000005.1"/>
</dbReference>
<evidence type="ECO:0000256" key="1">
    <source>
        <dbReference type="SAM" id="MobiDB-lite"/>
    </source>
</evidence>
<dbReference type="Proteomes" id="UP000239687">
    <property type="component" value="Unassembled WGS sequence"/>
</dbReference>
<proteinExistence type="predicted"/>
<accession>A0A2S8HPD6</accession>
<evidence type="ECO:0000313" key="3">
    <source>
        <dbReference type="Proteomes" id="UP000239687"/>
    </source>
</evidence>